<proteinExistence type="predicted"/>
<name>A0A916Z548_9BACT</name>
<reference evidence="2" key="1">
    <citation type="journal article" date="2014" name="Int. J. Syst. Evol. Microbiol.">
        <title>Complete genome sequence of Corynebacterium casei LMG S-19264T (=DSM 44701T), isolated from a smear-ripened cheese.</title>
        <authorList>
            <consortium name="US DOE Joint Genome Institute (JGI-PGF)"/>
            <person name="Walter F."/>
            <person name="Albersmeier A."/>
            <person name="Kalinowski J."/>
            <person name="Ruckert C."/>
        </authorList>
    </citation>
    <scope>NUCLEOTIDE SEQUENCE</scope>
    <source>
        <strain evidence="2">CGMCC 1.15958</strain>
    </source>
</reference>
<comment type="caution">
    <text evidence="2">The sequence shown here is derived from an EMBL/GenBank/DDBJ whole genome shotgun (WGS) entry which is preliminary data.</text>
</comment>
<dbReference type="AlphaFoldDB" id="A0A916Z548"/>
<dbReference type="EMBL" id="BMKK01000012">
    <property type="protein sequence ID" value="GGD76056.1"/>
    <property type="molecule type" value="Genomic_DNA"/>
</dbReference>
<feature type="region of interest" description="Disordered" evidence="1">
    <location>
        <begin position="419"/>
        <end position="443"/>
    </location>
</feature>
<evidence type="ECO:0000313" key="2">
    <source>
        <dbReference type="EMBL" id="GGD76056.1"/>
    </source>
</evidence>
<dbReference type="Proteomes" id="UP000609064">
    <property type="component" value="Unassembled WGS sequence"/>
</dbReference>
<keyword evidence="3" id="KW-1185">Reference proteome</keyword>
<evidence type="ECO:0000313" key="3">
    <source>
        <dbReference type="Proteomes" id="UP000609064"/>
    </source>
</evidence>
<feature type="region of interest" description="Disordered" evidence="1">
    <location>
        <begin position="112"/>
        <end position="159"/>
    </location>
</feature>
<reference evidence="2" key="2">
    <citation type="submission" date="2020-09" db="EMBL/GenBank/DDBJ databases">
        <authorList>
            <person name="Sun Q."/>
            <person name="Zhou Y."/>
        </authorList>
    </citation>
    <scope>NUCLEOTIDE SEQUENCE</scope>
    <source>
        <strain evidence="2">CGMCC 1.15958</strain>
    </source>
</reference>
<gene>
    <name evidence="2" type="ORF">GCM10011514_45010</name>
</gene>
<accession>A0A916Z548</accession>
<evidence type="ECO:0000256" key="1">
    <source>
        <dbReference type="SAM" id="MobiDB-lite"/>
    </source>
</evidence>
<feature type="compositionally biased region" description="Polar residues" evidence="1">
    <location>
        <begin position="419"/>
        <end position="432"/>
    </location>
</feature>
<organism evidence="2 3">
    <name type="scientific">Emticicia aquatilis</name>
    <dbReference type="NCBI Taxonomy" id="1537369"/>
    <lineage>
        <taxon>Bacteria</taxon>
        <taxon>Pseudomonadati</taxon>
        <taxon>Bacteroidota</taxon>
        <taxon>Cytophagia</taxon>
        <taxon>Cytophagales</taxon>
        <taxon>Leadbetterellaceae</taxon>
        <taxon>Emticicia</taxon>
    </lineage>
</organism>
<sequence length="443" mass="50791">MSNDMSNINQNNFIEFLKFLERKHPQIRFSSDKLDALKRIDNQQISQYLSLVYEKFSLDGSSEERTFTALKSEEELRKNTEYITPDVIEEIPRIEPVVHVYNLERNYPESTPKVDIERVTPTYNVEQKPLEPAPRPSVEVERTPKPTSPSTTTPPPRTVSADNYVAPNHTTRNVFFIALLGVLAYVGYEFYEYQKLGTVYALSNELIIRDSSKKDGKFLGSADLFGKNMDKNNVEVPTTSELKLYSNDLQGGYYKVIVSDTPFFSFLFNNNEGYVYSKYFTTDKKKQDLYKAIFEPIKEDYYELKHLEFAYRTMIVNAIENTPSMKGLVLKESCDIQPVTAKKMPLRIGQEQNKDRTVFHALVQLSDGNYYSIIANGFYNVSQVNQIYLNGEPMTSPGKFVNKGKDFVWESCDKSMTARSNGQPFDTFTSEVATEEAPEETGL</sequence>
<protein>
    <submittedName>
        <fullName evidence="2">Uncharacterized protein</fullName>
    </submittedName>
</protein>
<feature type="compositionally biased region" description="Acidic residues" evidence="1">
    <location>
        <begin position="433"/>
        <end position="443"/>
    </location>
</feature>